<dbReference type="EMBL" id="JAGIOE010000001">
    <property type="protein sequence ID" value="MBP2375418.1"/>
    <property type="molecule type" value="Genomic_DNA"/>
</dbReference>
<keyword evidence="1" id="KW-0812">Transmembrane</keyword>
<sequence>MPMPLASRKHCARANQQGSAVAEFVMVSALLVAVFMGILQLTLALHVRNTLMDAAAAGARYGTLADRGPGDGVRRTQDLIRGALSDRFASNVHATPIDIGGTPGVRITVRAGIPLFGMVPFMGEFVVQGESVRYG</sequence>
<feature type="transmembrane region" description="Helical" evidence="1">
    <location>
        <begin position="21"/>
        <end position="43"/>
    </location>
</feature>
<dbReference type="Proteomes" id="UP000766570">
    <property type="component" value="Unassembled WGS sequence"/>
</dbReference>
<evidence type="ECO:0000313" key="4">
    <source>
        <dbReference type="Proteomes" id="UP000766570"/>
    </source>
</evidence>
<dbReference type="Pfam" id="PF07811">
    <property type="entry name" value="TadE"/>
    <property type="match status" value="1"/>
</dbReference>
<name>A0ABS4WGU2_9MICC</name>
<keyword evidence="4" id="KW-1185">Reference proteome</keyword>
<keyword evidence="1" id="KW-0472">Membrane</keyword>
<organism evidence="3 4">
    <name type="scientific">Paeniglutamicibacter psychrophenolicus</name>
    <dbReference type="NCBI Taxonomy" id="257454"/>
    <lineage>
        <taxon>Bacteria</taxon>
        <taxon>Bacillati</taxon>
        <taxon>Actinomycetota</taxon>
        <taxon>Actinomycetes</taxon>
        <taxon>Micrococcales</taxon>
        <taxon>Micrococcaceae</taxon>
        <taxon>Paeniglutamicibacter</taxon>
    </lineage>
</organism>
<protein>
    <submittedName>
        <fullName evidence="3">Flp pilus assembly protein TadG</fullName>
    </submittedName>
</protein>
<feature type="domain" description="TadE-like" evidence="2">
    <location>
        <begin position="18"/>
        <end position="60"/>
    </location>
</feature>
<evidence type="ECO:0000313" key="3">
    <source>
        <dbReference type="EMBL" id="MBP2375418.1"/>
    </source>
</evidence>
<comment type="caution">
    <text evidence="3">The sequence shown here is derived from an EMBL/GenBank/DDBJ whole genome shotgun (WGS) entry which is preliminary data.</text>
</comment>
<evidence type="ECO:0000259" key="2">
    <source>
        <dbReference type="Pfam" id="PF07811"/>
    </source>
</evidence>
<reference evidence="3 4" key="1">
    <citation type="submission" date="2021-03" db="EMBL/GenBank/DDBJ databases">
        <title>Sequencing the genomes of 1000 actinobacteria strains.</title>
        <authorList>
            <person name="Klenk H.-P."/>
        </authorList>
    </citation>
    <scope>NUCLEOTIDE SEQUENCE [LARGE SCALE GENOMIC DNA]</scope>
    <source>
        <strain evidence="3 4">DSM 15454</strain>
    </source>
</reference>
<keyword evidence="1" id="KW-1133">Transmembrane helix</keyword>
<dbReference type="RefSeq" id="WP_209909031.1">
    <property type="nucleotide sequence ID" value="NZ_BAAAMI010000007.1"/>
</dbReference>
<evidence type="ECO:0000256" key="1">
    <source>
        <dbReference type="SAM" id="Phobius"/>
    </source>
</evidence>
<dbReference type="InterPro" id="IPR012495">
    <property type="entry name" value="TadE-like_dom"/>
</dbReference>
<accession>A0ABS4WGU2</accession>
<proteinExistence type="predicted"/>
<gene>
    <name evidence="3" type="ORF">JOF46_003330</name>
</gene>